<dbReference type="EMBL" id="JBICYV010000013">
    <property type="protein sequence ID" value="MFG3014018.1"/>
    <property type="molecule type" value="Genomic_DNA"/>
</dbReference>
<evidence type="ECO:0000313" key="5">
    <source>
        <dbReference type="EMBL" id="MFG3014018.1"/>
    </source>
</evidence>
<proteinExistence type="predicted"/>
<feature type="domain" description="DDE Tnp4" evidence="4">
    <location>
        <begin position="35"/>
        <end position="88"/>
    </location>
</feature>
<keyword evidence="6" id="KW-1185">Reference proteome</keyword>
<sequence length="93" mass="10014">MTSERWPTSASAACTTTFPTPSSSPATPPAAPTSSPPGEKEANRVLAVGRAPVEHGFAHLKNWRILTKLRTDPARATRLLRALLVLTNLEVNR</sequence>
<feature type="compositionally biased region" description="Low complexity" evidence="3">
    <location>
        <begin position="7"/>
        <end position="25"/>
    </location>
</feature>
<protein>
    <submittedName>
        <fullName evidence="5">Transposase family protein</fullName>
    </submittedName>
</protein>
<evidence type="ECO:0000256" key="2">
    <source>
        <dbReference type="ARBA" id="ARBA00022723"/>
    </source>
</evidence>
<gene>
    <name evidence="5" type="ORF">ACGFZB_27055</name>
</gene>
<evidence type="ECO:0000313" key="6">
    <source>
        <dbReference type="Proteomes" id="UP001604267"/>
    </source>
</evidence>
<evidence type="ECO:0000256" key="1">
    <source>
        <dbReference type="ARBA" id="ARBA00001968"/>
    </source>
</evidence>
<comment type="cofactor">
    <cofactor evidence="1">
        <name>a divalent metal cation</name>
        <dbReference type="ChEBI" id="CHEBI:60240"/>
    </cofactor>
</comment>
<feature type="compositionally biased region" description="Pro residues" evidence="3">
    <location>
        <begin position="26"/>
        <end position="35"/>
    </location>
</feature>
<feature type="region of interest" description="Disordered" evidence="3">
    <location>
        <begin position="1"/>
        <end position="42"/>
    </location>
</feature>
<dbReference type="Proteomes" id="UP001604267">
    <property type="component" value="Unassembled WGS sequence"/>
</dbReference>
<evidence type="ECO:0000256" key="3">
    <source>
        <dbReference type="SAM" id="MobiDB-lite"/>
    </source>
</evidence>
<name>A0ABW7BD93_9ACTN</name>
<organism evidence="5 6">
    <name type="scientific">Streptomyces cinerochromogenes</name>
    <dbReference type="NCBI Taxonomy" id="66422"/>
    <lineage>
        <taxon>Bacteria</taxon>
        <taxon>Bacillati</taxon>
        <taxon>Actinomycetota</taxon>
        <taxon>Actinomycetes</taxon>
        <taxon>Kitasatosporales</taxon>
        <taxon>Streptomycetaceae</taxon>
        <taxon>Streptomyces</taxon>
    </lineage>
</organism>
<keyword evidence="2" id="KW-0479">Metal-binding</keyword>
<dbReference type="Pfam" id="PF13359">
    <property type="entry name" value="DDE_Tnp_4"/>
    <property type="match status" value="1"/>
</dbReference>
<evidence type="ECO:0000259" key="4">
    <source>
        <dbReference type="Pfam" id="PF13359"/>
    </source>
</evidence>
<comment type="caution">
    <text evidence="5">The sequence shown here is derived from an EMBL/GenBank/DDBJ whole genome shotgun (WGS) entry which is preliminary data.</text>
</comment>
<dbReference type="InterPro" id="IPR027806">
    <property type="entry name" value="HARBI1_dom"/>
</dbReference>
<reference evidence="5 6" key="1">
    <citation type="submission" date="2024-10" db="EMBL/GenBank/DDBJ databases">
        <title>The Natural Products Discovery Center: Release of the First 8490 Sequenced Strains for Exploring Actinobacteria Biosynthetic Diversity.</title>
        <authorList>
            <person name="Kalkreuter E."/>
            <person name="Kautsar S.A."/>
            <person name="Yang D."/>
            <person name="Bader C.D."/>
            <person name="Teijaro C.N."/>
            <person name="Fluegel L."/>
            <person name="Davis C.M."/>
            <person name="Simpson J.R."/>
            <person name="Lauterbach L."/>
            <person name="Steele A.D."/>
            <person name="Gui C."/>
            <person name="Meng S."/>
            <person name="Li G."/>
            <person name="Viehrig K."/>
            <person name="Ye F."/>
            <person name="Su P."/>
            <person name="Kiefer A.F."/>
            <person name="Nichols A."/>
            <person name="Cepeda A.J."/>
            <person name="Yan W."/>
            <person name="Fan B."/>
            <person name="Jiang Y."/>
            <person name="Adhikari A."/>
            <person name="Zheng C.-J."/>
            <person name="Schuster L."/>
            <person name="Cowan T.M."/>
            <person name="Smanski M.J."/>
            <person name="Chevrette M.G."/>
            <person name="De Carvalho L.P.S."/>
            <person name="Shen B."/>
        </authorList>
    </citation>
    <scope>NUCLEOTIDE SEQUENCE [LARGE SCALE GENOMIC DNA]</scope>
    <source>
        <strain evidence="5 6">NPDC048320</strain>
    </source>
</reference>
<accession>A0ABW7BD93</accession>
<dbReference type="RefSeq" id="WP_392820228.1">
    <property type="nucleotide sequence ID" value="NZ_JBICYV010000013.1"/>
</dbReference>